<dbReference type="EMBL" id="JBGMDY010000005">
    <property type="protein sequence ID" value="KAL2333857.1"/>
    <property type="molecule type" value="Genomic_DNA"/>
</dbReference>
<feature type="domain" description="CAND6/7 N-terminal" evidence="3">
    <location>
        <begin position="30"/>
        <end position="79"/>
    </location>
</feature>
<evidence type="ECO:0000313" key="5">
    <source>
        <dbReference type="Proteomes" id="UP001603857"/>
    </source>
</evidence>
<dbReference type="InterPro" id="IPR054103">
    <property type="entry name" value="CAND6-7_N"/>
</dbReference>
<evidence type="ECO:0000256" key="2">
    <source>
        <dbReference type="SAM" id="Phobius"/>
    </source>
</evidence>
<feature type="compositionally biased region" description="Low complexity" evidence="1">
    <location>
        <begin position="15"/>
        <end position="28"/>
    </location>
</feature>
<organism evidence="4 5">
    <name type="scientific">Flemingia macrophylla</name>
    <dbReference type="NCBI Taxonomy" id="520843"/>
    <lineage>
        <taxon>Eukaryota</taxon>
        <taxon>Viridiplantae</taxon>
        <taxon>Streptophyta</taxon>
        <taxon>Embryophyta</taxon>
        <taxon>Tracheophyta</taxon>
        <taxon>Spermatophyta</taxon>
        <taxon>Magnoliopsida</taxon>
        <taxon>eudicotyledons</taxon>
        <taxon>Gunneridae</taxon>
        <taxon>Pentapetalae</taxon>
        <taxon>rosids</taxon>
        <taxon>fabids</taxon>
        <taxon>Fabales</taxon>
        <taxon>Fabaceae</taxon>
        <taxon>Papilionoideae</taxon>
        <taxon>50 kb inversion clade</taxon>
        <taxon>NPAAA clade</taxon>
        <taxon>indigoferoid/millettioid clade</taxon>
        <taxon>Phaseoleae</taxon>
        <taxon>Flemingia</taxon>
    </lineage>
</organism>
<keyword evidence="2" id="KW-0472">Membrane</keyword>
<sequence length="174" mass="19361">MCNSELAFRSRSFGASSTPATPSTSSPSASSLLRLFTFRVLSSPPSSSFNRTYPVITSNEYSLFFANCNPDTAISMSLRALQPQPYLLLPLLAHTHLPSLFFLFSVAYFSFFAFFLSLTKHLILLANAFNLLSAAALKHRLNLAGTPHAFDHILFFLSRFTRVILLLAPCLLFR</sequence>
<dbReference type="Pfam" id="PF21904">
    <property type="entry name" value="CAND6-7_N"/>
    <property type="match status" value="1"/>
</dbReference>
<feature type="transmembrane region" description="Helical" evidence="2">
    <location>
        <begin position="96"/>
        <end position="115"/>
    </location>
</feature>
<evidence type="ECO:0000256" key="1">
    <source>
        <dbReference type="SAM" id="MobiDB-lite"/>
    </source>
</evidence>
<reference evidence="4 5" key="1">
    <citation type="submission" date="2024-08" db="EMBL/GenBank/DDBJ databases">
        <title>Insights into the chromosomal genome structure of Flemingia macrophylla.</title>
        <authorList>
            <person name="Ding Y."/>
            <person name="Zhao Y."/>
            <person name="Bi W."/>
            <person name="Wu M."/>
            <person name="Zhao G."/>
            <person name="Gong Y."/>
            <person name="Li W."/>
            <person name="Zhang P."/>
        </authorList>
    </citation>
    <scope>NUCLEOTIDE SEQUENCE [LARGE SCALE GENOMIC DNA]</scope>
    <source>
        <strain evidence="4">DYQJB</strain>
        <tissue evidence="4">Leaf</tissue>
    </source>
</reference>
<evidence type="ECO:0000313" key="4">
    <source>
        <dbReference type="EMBL" id="KAL2333857.1"/>
    </source>
</evidence>
<feature type="region of interest" description="Disordered" evidence="1">
    <location>
        <begin position="1"/>
        <end position="28"/>
    </location>
</feature>
<protein>
    <recommendedName>
        <fullName evidence="3">CAND6/7 N-terminal domain-containing protein</fullName>
    </recommendedName>
</protein>
<dbReference type="AlphaFoldDB" id="A0ABD1ME19"/>
<accession>A0ABD1ME19</accession>
<evidence type="ECO:0000259" key="3">
    <source>
        <dbReference type="Pfam" id="PF21904"/>
    </source>
</evidence>
<comment type="caution">
    <text evidence="4">The sequence shown here is derived from an EMBL/GenBank/DDBJ whole genome shotgun (WGS) entry which is preliminary data.</text>
</comment>
<gene>
    <name evidence="4" type="ORF">Fmac_015070</name>
</gene>
<name>A0ABD1ME19_9FABA</name>
<keyword evidence="2" id="KW-1133">Transmembrane helix</keyword>
<keyword evidence="5" id="KW-1185">Reference proteome</keyword>
<dbReference type="Proteomes" id="UP001603857">
    <property type="component" value="Unassembled WGS sequence"/>
</dbReference>
<proteinExistence type="predicted"/>
<keyword evidence="2" id="KW-0812">Transmembrane</keyword>